<reference evidence="3 4" key="1">
    <citation type="submission" date="2018-09" db="EMBL/GenBank/DDBJ databases">
        <title>A high-quality reference genome of wild soybean provides a powerful tool to mine soybean genomes.</title>
        <authorList>
            <person name="Xie M."/>
            <person name="Chung C.Y.L."/>
            <person name="Li M.-W."/>
            <person name="Wong F.-L."/>
            <person name="Chan T.-F."/>
            <person name="Lam H.-M."/>
        </authorList>
    </citation>
    <scope>NUCLEOTIDE SEQUENCE [LARGE SCALE GENOMIC DNA]</scope>
    <source>
        <strain evidence="4">cv. W05</strain>
        <tissue evidence="3">Hypocotyl of etiolated seedlings</tissue>
    </source>
</reference>
<evidence type="ECO:0000313" key="4">
    <source>
        <dbReference type="Proteomes" id="UP000289340"/>
    </source>
</evidence>
<accession>A0A445GH39</accession>
<dbReference type="GO" id="GO:0080188">
    <property type="term" value="P:gene silencing by siRNA-directed DNA methylation"/>
    <property type="evidence" value="ECO:0007669"/>
    <property type="project" value="InterPro"/>
</dbReference>
<feature type="domain" description="Factor of DNA methylation 1-5/IDN2" evidence="2">
    <location>
        <begin position="137"/>
        <end position="206"/>
    </location>
</feature>
<sequence>MEIVGENISSPKGQSKTLFYLFPKQLQVEYALEAVRKGNAAVGVRSTNNVVLGVEKKSTAKLQDSSESRQPHYAGMRGAEGRHTCAHKQGTCGVPESQAHYVEYEADCYGSINIWRLSKKYGLDDMLNAPRTKIGLKRMGELDRKVFVNNCKKRFPLEEAGTKGVELCSLWQENVKNSTWHPFKVVTIDDKAEPRIDDKHPRWLHLRIRPSSLPVLDPAKFNHPRKLKTKAFVDGRWTLVFRDEESCKSALSMILEEINFLSDEVHRRLKPLLNLETALDLSSPEEDSSTHSTTSPNSV</sequence>
<comment type="caution">
    <text evidence="3">The sequence shown here is derived from an EMBL/GenBank/DDBJ whole genome shotgun (WGS) entry which is preliminary data.</text>
</comment>
<gene>
    <name evidence="3" type="ORF">D0Y65_043314</name>
</gene>
<keyword evidence="4" id="KW-1185">Reference proteome</keyword>
<dbReference type="InterPro" id="IPR045177">
    <property type="entry name" value="FDM1-5/IDN2"/>
</dbReference>
<organism evidence="3 4">
    <name type="scientific">Glycine soja</name>
    <name type="common">Wild soybean</name>
    <dbReference type="NCBI Taxonomy" id="3848"/>
    <lineage>
        <taxon>Eukaryota</taxon>
        <taxon>Viridiplantae</taxon>
        <taxon>Streptophyta</taxon>
        <taxon>Embryophyta</taxon>
        <taxon>Tracheophyta</taxon>
        <taxon>Spermatophyta</taxon>
        <taxon>Magnoliopsida</taxon>
        <taxon>eudicotyledons</taxon>
        <taxon>Gunneridae</taxon>
        <taxon>Pentapetalae</taxon>
        <taxon>rosids</taxon>
        <taxon>fabids</taxon>
        <taxon>Fabales</taxon>
        <taxon>Fabaceae</taxon>
        <taxon>Papilionoideae</taxon>
        <taxon>50 kb inversion clade</taxon>
        <taxon>NPAAA clade</taxon>
        <taxon>indigoferoid/millettioid clade</taxon>
        <taxon>Phaseoleae</taxon>
        <taxon>Glycine</taxon>
        <taxon>Glycine subgen. Soja</taxon>
    </lineage>
</organism>
<dbReference type="EMBL" id="QZWG01000016">
    <property type="protein sequence ID" value="RZB60493.1"/>
    <property type="molecule type" value="Genomic_DNA"/>
</dbReference>
<dbReference type="Pfam" id="PF03469">
    <property type="entry name" value="XH"/>
    <property type="match status" value="1"/>
</dbReference>
<dbReference type="SUPFAM" id="SSF56235">
    <property type="entry name" value="N-terminal nucleophile aminohydrolases (Ntn hydrolases)"/>
    <property type="match status" value="1"/>
</dbReference>
<name>A0A445GH39_GLYSO</name>
<evidence type="ECO:0000313" key="3">
    <source>
        <dbReference type="EMBL" id="RZB60493.1"/>
    </source>
</evidence>
<evidence type="ECO:0000256" key="1">
    <source>
        <dbReference type="SAM" id="MobiDB-lite"/>
    </source>
</evidence>
<evidence type="ECO:0000259" key="2">
    <source>
        <dbReference type="Pfam" id="PF03469"/>
    </source>
</evidence>
<dbReference type="AlphaFoldDB" id="A0A445GH39"/>
<protein>
    <submittedName>
        <fullName evidence="3">Protein TRANSPARENT TESTA 9</fullName>
    </submittedName>
</protein>
<dbReference type="PANTHER" id="PTHR21596">
    <property type="entry name" value="RIBONUCLEASE P SUBUNIT P38"/>
    <property type="match status" value="1"/>
</dbReference>
<proteinExistence type="predicted"/>
<feature type="compositionally biased region" description="Basic and acidic residues" evidence="1">
    <location>
        <begin position="59"/>
        <end position="70"/>
    </location>
</feature>
<dbReference type="Gene3D" id="3.60.20.10">
    <property type="entry name" value="Glutamine Phosphoribosylpyrophosphate, subunit 1, domain 1"/>
    <property type="match status" value="1"/>
</dbReference>
<dbReference type="Proteomes" id="UP000289340">
    <property type="component" value="Chromosome 16"/>
</dbReference>
<dbReference type="PANTHER" id="PTHR21596:SF3">
    <property type="entry name" value="FACTOR OF DNA METHYLATION 1-RELATED"/>
    <property type="match status" value="1"/>
</dbReference>
<feature type="region of interest" description="Disordered" evidence="1">
    <location>
        <begin position="59"/>
        <end position="79"/>
    </location>
</feature>
<dbReference type="InterPro" id="IPR005379">
    <property type="entry name" value="FDM1-5/IDN2_XH"/>
</dbReference>
<dbReference type="InterPro" id="IPR029055">
    <property type="entry name" value="Ntn_hydrolases_N"/>
</dbReference>